<dbReference type="InterPro" id="IPR009056">
    <property type="entry name" value="Cyt_c-like_dom"/>
</dbReference>
<dbReference type="GO" id="GO:0009055">
    <property type="term" value="F:electron transfer activity"/>
    <property type="evidence" value="ECO:0007669"/>
    <property type="project" value="InterPro"/>
</dbReference>
<dbReference type="GO" id="GO:0046872">
    <property type="term" value="F:metal ion binding"/>
    <property type="evidence" value="ECO:0007669"/>
    <property type="project" value="UniProtKB-KW"/>
</dbReference>
<keyword evidence="7" id="KW-1185">Reference proteome</keyword>
<keyword evidence="2 4" id="KW-0479">Metal-binding</keyword>
<gene>
    <name evidence="6" type="ORF">SI859A1_00722</name>
</gene>
<evidence type="ECO:0000256" key="3">
    <source>
        <dbReference type="ARBA" id="ARBA00023004"/>
    </source>
</evidence>
<dbReference type="OrthoDB" id="9811281at2"/>
<feature type="domain" description="Cytochrome c" evidence="5">
    <location>
        <begin position="40"/>
        <end position="148"/>
    </location>
</feature>
<evidence type="ECO:0000256" key="4">
    <source>
        <dbReference type="PROSITE-ProRule" id="PRU00433"/>
    </source>
</evidence>
<dbReference type="Pfam" id="PF00034">
    <property type="entry name" value="Cytochrom_C"/>
    <property type="match status" value="1"/>
</dbReference>
<sequence>MLDRILTGLFLLVVLGAGGFYLLTMPQRLNAATLAEVPAGDATKGERLFWAGGCASCHAPAKAKDDDLLKLGGGAPLETDFGTFHAPNISPHPVDGIGGWSFADFANAMQRGVDPAGRHLYPAFPYTSYVNMQLADVADLWAFLQGLPEVEGKAPSNALTFPLNLRRGVGLWKLAFLGDGEPAVDLPADAPEAAHDGQYLVEGPGHCGQCHTPRSFGGAGGLELTQWLAGAPNPEGEGRVPNITPSRSGIGGWSASDIAYYLESGFTPDFDSVGGAMVDVQENVARLPAEDREAIAAYLKAIPAIDRDAGAAEASPSD</sequence>
<organism evidence="6 7">
    <name type="scientific">Aurantimonas manganoxydans (strain ATCC BAA-1229 / DSM 21871 / SI85-9A1)</name>
    <dbReference type="NCBI Taxonomy" id="287752"/>
    <lineage>
        <taxon>Bacteria</taxon>
        <taxon>Pseudomonadati</taxon>
        <taxon>Pseudomonadota</taxon>
        <taxon>Alphaproteobacteria</taxon>
        <taxon>Hyphomicrobiales</taxon>
        <taxon>Aurantimonadaceae</taxon>
        <taxon>Aurantimonas</taxon>
    </lineage>
</organism>
<dbReference type="InterPro" id="IPR036909">
    <property type="entry name" value="Cyt_c-like_dom_sf"/>
</dbReference>
<dbReference type="EMBL" id="AAPJ01000002">
    <property type="protein sequence ID" value="EAS50602.1"/>
    <property type="molecule type" value="Genomic_DNA"/>
</dbReference>
<evidence type="ECO:0000256" key="2">
    <source>
        <dbReference type="ARBA" id="ARBA00022723"/>
    </source>
</evidence>
<proteinExistence type="predicted"/>
<dbReference type="PANTHER" id="PTHR35008">
    <property type="entry name" value="BLL4482 PROTEIN-RELATED"/>
    <property type="match status" value="1"/>
</dbReference>
<dbReference type="InterPro" id="IPR051459">
    <property type="entry name" value="Cytochrome_c-type_DH"/>
</dbReference>
<keyword evidence="3 4" id="KW-0408">Iron</keyword>
<dbReference type="Proteomes" id="UP000000321">
    <property type="component" value="Unassembled WGS sequence"/>
</dbReference>
<reference evidence="6 7" key="1">
    <citation type="journal article" date="2008" name="Appl. Environ. Microbiol.">
        <title>Genomic insights into Mn(II) oxidation by the marine alphaproteobacterium Aurantimonas sp. strain SI85-9A1.</title>
        <authorList>
            <person name="Dick G.J."/>
            <person name="Podell S."/>
            <person name="Johnson H.A."/>
            <person name="Rivera-Espinoza Y."/>
            <person name="Bernier-Latmani R."/>
            <person name="McCarthy J.K."/>
            <person name="Torpey J.W."/>
            <person name="Clement B.G."/>
            <person name="Gaasterland T."/>
            <person name="Tebo B.M."/>
        </authorList>
    </citation>
    <scope>NUCLEOTIDE SEQUENCE [LARGE SCALE GENOMIC DNA]</scope>
    <source>
        <strain evidence="6 7">SI85-9A1</strain>
    </source>
</reference>
<comment type="caution">
    <text evidence="6">The sequence shown here is derived from an EMBL/GenBank/DDBJ whole genome shotgun (WGS) entry which is preliminary data.</text>
</comment>
<dbReference type="PANTHER" id="PTHR35008:SF8">
    <property type="entry name" value="ALCOHOL DEHYDROGENASE CYTOCHROME C SUBUNIT"/>
    <property type="match status" value="1"/>
</dbReference>
<dbReference type="RefSeq" id="WP_009208597.1">
    <property type="nucleotide sequence ID" value="NZ_BBWP01000013.1"/>
</dbReference>
<protein>
    <submittedName>
        <fullName evidence="6">Cytochrome c</fullName>
    </submittedName>
</protein>
<feature type="domain" description="Cytochrome c" evidence="5">
    <location>
        <begin position="192"/>
        <end position="303"/>
    </location>
</feature>
<name>Q1YKC1_AURMS</name>
<keyword evidence="1 4" id="KW-0349">Heme</keyword>
<dbReference type="Gene3D" id="1.10.760.10">
    <property type="entry name" value="Cytochrome c-like domain"/>
    <property type="match status" value="2"/>
</dbReference>
<dbReference type="HOGENOM" id="CLU_028594_2_1_5"/>
<accession>Q1YKC1</accession>
<dbReference type="AlphaFoldDB" id="Q1YKC1"/>
<evidence type="ECO:0000313" key="7">
    <source>
        <dbReference type="Proteomes" id="UP000000321"/>
    </source>
</evidence>
<evidence type="ECO:0000313" key="6">
    <source>
        <dbReference type="EMBL" id="EAS50602.1"/>
    </source>
</evidence>
<evidence type="ECO:0000259" key="5">
    <source>
        <dbReference type="PROSITE" id="PS51007"/>
    </source>
</evidence>
<dbReference type="PROSITE" id="PS51007">
    <property type="entry name" value="CYTC"/>
    <property type="match status" value="2"/>
</dbReference>
<evidence type="ECO:0000256" key="1">
    <source>
        <dbReference type="ARBA" id="ARBA00022617"/>
    </source>
</evidence>
<dbReference type="BioCyc" id="AURANTIMONAS:SI859A1_00722-MONOMER"/>
<dbReference type="SUPFAM" id="SSF46626">
    <property type="entry name" value="Cytochrome c"/>
    <property type="match status" value="2"/>
</dbReference>
<dbReference type="GO" id="GO:0020037">
    <property type="term" value="F:heme binding"/>
    <property type="evidence" value="ECO:0007669"/>
    <property type="project" value="InterPro"/>
</dbReference>